<keyword evidence="3" id="KW-1185">Reference proteome</keyword>
<name>A0A5C6CY36_9BACT</name>
<sequence length="239" mass="25380">MTQRIELLVSVAIVLVLASSAIGGTAWNVDFQGDRDHLRLFGQTNPVDHTELGIFWNTFEVQAFNSTTNSEFESNTSMTLLDAFGNDEGVALAFSGDLVGWAGSSGADSLVGDYLILASFAGIDTSSVSWTVSGLDANTEYDLTFYAHSTGGTGSPVRGIDYAMNGGVSFTQTNADAPVTVRVLTEVNGKIFGTAMNMLEPDAEGNWAGLQIERVPEPSTLALATLTLLGMSYCSRKHT</sequence>
<evidence type="ECO:0000313" key="3">
    <source>
        <dbReference type="Proteomes" id="UP000318437"/>
    </source>
</evidence>
<dbReference type="Pfam" id="PF07589">
    <property type="entry name" value="PEP-CTERM"/>
    <property type="match status" value="1"/>
</dbReference>
<dbReference type="EMBL" id="SJPS01000001">
    <property type="protein sequence ID" value="TWU29480.1"/>
    <property type="molecule type" value="Genomic_DNA"/>
</dbReference>
<organism evidence="2 3">
    <name type="scientific">Bythopirellula polymerisocia</name>
    <dbReference type="NCBI Taxonomy" id="2528003"/>
    <lineage>
        <taxon>Bacteria</taxon>
        <taxon>Pseudomonadati</taxon>
        <taxon>Planctomycetota</taxon>
        <taxon>Planctomycetia</taxon>
        <taxon>Pirellulales</taxon>
        <taxon>Lacipirellulaceae</taxon>
        <taxon>Bythopirellula</taxon>
    </lineage>
</organism>
<dbReference type="AlphaFoldDB" id="A0A5C6CY36"/>
<protein>
    <recommendedName>
        <fullName evidence="1">Ice-binding protein C-terminal domain-containing protein</fullName>
    </recommendedName>
</protein>
<evidence type="ECO:0000259" key="1">
    <source>
        <dbReference type="Pfam" id="PF07589"/>
    </source>
</evidence>
<proteinExistence type="predicted"/>
<dbReference type="InterPro" id="IPR013424">
    <property type="entry name" value="Ice-binding_C"/>
</dbReference>
<dbReference type="RefSeq" id="WP_146447504.1">
    <property type="nucleotide sequence ID" value="NZ_SJPS01000001.1"/>
</dbReference>
<dbReference type="Proteomes" id="UP000318437">
    <property type="component" value="Unassembled WGS sequence"/>
</dbReference>
<accession>A0A5C6CY36</accession>
<gene>
    <name evidence="2" type="ORF">Pla144_02580</name>
</gene>
<comment type="caution">
    <text evidence="2">The sequence shown here is derived from an EMBL/GenBank/DDBJ whole genome shotgun (WGS) entry which is preliminary data.</text>
</comment>
<evidence type="ECO:0000313" key="2">
    <source>
        <dbReference type="EMBL" id="TWU29480.1"/>
    </source>
</evidence>
<feature type="domain" description="Ice-binding protein C-terminal" evidence="1">
    <location>
        <begin position="215"/>
        <end position="237"/>
    </location>
</feature>
<reference evidence="2 3" key="1">
    <citation type="submission" date="2019-02" db="EMBL/GenBank/DDBJ databases">
        <title>Deep-cultivation of Planctomycetes and their phenomic and genomic characterization uncovers novel biology.</title>
        <authorList>
            <person name="Wiegand S."/>
            <person name="Jogler M."/>
            <person name="Boedeker C."/>
            <person name="Pinto D."/>
            <person name="Vollmers J."/>
            <person name="Rivas-Marin E."/>
            <person name="Kohn T."/>
            <person name="Peeters S.H."/>
            <person name="Heuer A."/>
            <person name="Rast P."/>
            <person name="Oberbeckmann S."/>
            <person name="Bunk B."/>
            <person name="Jeske O."/>
            <person name="Meyerdierks A."/>
            <person name="Storesund J.E."/>
            <person name="Kallscheuer N."/>
            <person name="Luecker S."/>
            <person name="Lage O.M."/>
            <person name="Pohl T."/>
            <person name="Merkel B.J."/>
            <person name="Hornburger P."/>
            <person name="Mueller R.-W."/>
            <person name="Bruemmer F."/>
            <person name="Labrenz M."/>
            <person name="Spormann A.M."/>
            <person name="Op Den Camp H."/>
            <person name="Overmann J."/>
            <person name="Amann R."/>
            <person name="Jetten M.S.M."/>
            <person name="Mascher T."/>
            <person name="Medema M.H."/>
            <person name="Devos D.P."/>
            <person name="Kaster A.-K."/>
            <person name="Ovreas L."/>
            <person name="Rohde M."/>
            <person name="Galperin M.Y."/>
            <person name="Jogler C."/>
        </authorList>
    </citation>
    <scope>NUCLEOTIDE SEQUENCE [LARGE SCALE GENOMIC DNA]</scope>
    <source>
        <strain evidence="2 3">Pla144</strain>
    </source>
</reference>